<keyword evidence="2" id="KW-1185">Reference proteome</keyword>
<gene>
    <name evidence="1" type="ORF">HMPREF9123_0475</name>
</gene>
<dbReference type="HOGENOM" id="CLU_1097663_0_0_4"/>
<dbReference type="OrthoDB" id="5678943at2"/>
<protein>
    <submittedName>
        <fullName evidence="1">Uncharacterized protein</fullName>
    </submittedName>
</protein>
<reference evidence="1 2" key="1">
    <citation type="submission" date="2011-02" db="EMBL/GenBank/DDBJ databases">
        <authorList>
            <person name="Muzny D."/>
            <person name="Qin X."/>
            <person name="Deng J."/>
            <person name="Jiang H."/>
            <person name="Liu Y."/>
            <person name="Qu J."/>
            <person name="Song X.-Z."/>
            <person name="Zhang L."/>
            <person name="Thornton R."/>
            <person name="Coyle M."/>
            <person name="Francisco L."/>
            <person name="Jackson L."/>
            <person name="Javaid M."/>
            <person name="Korchina V."/>
            <person name="Kovar C."/>
            <person name="Mata R."/>
            <person name="Mathew T."/>
            <person name="Ngo R."/>
            <person name="Nguyen L."/>
            <person name="Nguyen N."/>
            <person name="Okwuonu G."/>
            <person name="Ongeri F."/>
            <person name="Pham C."/>
            <person name="Simmons D."/>
            <person name="Wilczek-Boney K."/>
            <person name="Hale W."/>
            <person name="Jakkamsetti A."/>
            <person name="Pham P."/>
            <person name="Ruth R."/>
            <person name="San Lucas F."/>
            <person name="Warren J."/>
            <person name="Zhang J."/>
            <person name="Zhao Z."/>
            <person name="Zhou C."/>
            <person name="Zhu D."/>
            <person name="Lee S."/>
            <person name="Bess C."/>
            <person name="Blankenburg K."/>
            <person name="Forbes L."/>
            <person name="Fu Q."/>
            <person name="Gubbala S."/>
            <person name="Hirani K."/>
            <person name="Jayaseelan J.C."/>
            <person name="Lara F."/>
            <person name="Munidasa M."/>
            <person name="Palculict T."/>
            <person name="Patil S."/>
            <person name="Pu L.-L."/>
            <person name="Saada N."/>
            <person name="Tang L."/>
            <person name="Weissenberger G."/>
            <person name="Zhu Y."/>
            <person name="Hemphill L."/>
            <person name="Shang Y."/>
            <person name="Youmans B."/>
            <person name="Ayvaz T."/>
            <person name="Ross M."/>
            <person name="Santibanez J."/>
            <person name="Aqrawi P."/>
            <person name="Gross S."/>
            <person name="Joshi V."/>
            <person name="Fowler G."/>
            <person name="Nazareth L."/>
            <person name="Reid J."/>
            <person name="Worley K."/>
            <person name="Petrosino J."/>
            <person name="Highlander S."/>
            <person name="Gibbs R."/>
        </authorList>
    </citation>
    <scope>NUCLEOTIDE SEQUENCE [LARGE SCALE GENOMIC DNA]</scope>
    <source>
        <strain evidence="1 2">ATCC BAA-1200</strain>
    </source>
</reference>
<accession>F2B9Q2</accession>
<evidence type="ECO:0000313" key="2">
    <source>
        <dbReference type="Proteomes" id="UP000004105"/>
    </source>
</evidence>
<dbReference type="EMBL" id="AFAY01000007">
    <property type="protein sequence ID" value="EGF11838.1"/>
    <property type="molecule type" value="Genomic_DNA"/>
</dbReference>
<comment type="caution">
    <text evidence="1">The sequence shown here is derived from an EMBL/GenBank/DDBJ whole genome shotgun (WGS) entry which is preliminary data.</text>
</comment>
<dbReference type="Proteomes" id="UP000004105">
    <property type="component" value="Unassembled WGS sequence"/>
</dbReference>
<sequence length="253" mass="29073">MSKLQSILKSVRHDDEYIHCREAVELIARETNDEIREVGRFLASLFFHVEFCDFSYYQYEDTGIYKKIEPIELDIEARNFANCFFTNADKGVFTVTPEAYNDETARFVQHLIETNCCTYHDFGVENDFDIYWKKDKFFEFCKHYGLFSGNTPTPNRVDSSDTEAFMAANRQLESDNTALKNNLNAVIKSGKSVTANMNIIGALLGTVLSENRFKSQAELKTYLLKQYDGYTGISDSNLDNVFSLANQYLSDPK</sequence>
<organism evidence="1 2">
    <name type="scientific">Neisseria bacilliformis ATCC BAA-1200</name>
    <dbReference type="NCBI Taxonomy" id="888742"/>
    <lineage>
        <taxon>Bacteria</taxon>
        <taxon>Pseudomonadati</taxon>
        <taxon>Pseudomonadota</taxon>
        <taxon>Betaproteobacteria</taxon>
        <taxon>Neisseriales</taxon>
        <taxon>Neisseriaceae</taxon>
        <taxon>Neisseria</taxon>
    </lineage>
</organism>
<evidence type="ECO:0000313" key="1">
    <source>
        <dbReference type="EMBL" id="EGF11838.1"/>
    </source>
</evidence>
<dbReference type="AlphaFoldDB" id="F2B9Q2"/>
<name>F2B9Q2_9NEIS</name>
<dbReference type="RefSeq" id="WP_007341487.1">
    <property type="nucleotide sequence ID" value="NZ_GL878494.1"/>
</dbReference>
<proteinExistence type="predicted"/>